<accession>A0A1M4EIB8</accession>
<sequence length="156" mass="16476">MMVDMGEPRDSAERFTVTIGLHEDFIVARVVGELDYASAGFLHQQVGDAWATTQPAGLVVDLSGLTFCDSMGVGVLVLLLRQSREQHSNLVLSNLPPLLERILTITGLRTAFQVEASVEKAIQVIQPPPGSPAGQPPGAPGPAGPSTPARSPRSRA</sequence>
<evidence type="ECO:0000256" key="2">
    <source>
        <dbReference type="RuleBase" id="RU003749"/>
    </source>
</evidence>
<dbReference type="EMBL" id="LT559118">
    <property type="protein sequence ID" value="SBO98691.1"/>
    <property type="molecule type" value="Genomic_DNA"/>
</dbReference>
<feature type="compositionally biased region" description="Pro residues" evidence="3">
    <location>
        <begin position="126"/>
        <end position="145"/>
    </location>
</feature>
<dbReference type="InterPro" id="IPR036513">
    <property type="entry name" value="STAS_dom_sf"/>
</dbReference>
<dbReference type="PANTHER" id="PTHR33495:SF2">
    <property type="entry name" value="ANTI-SIGMA FACTOR ANTAGONIST TM_1081-RELATED"/>
    <property type="match status" value="1"/>
</dbReference>
<dbReference type="NCBIfam" id="TIGR00377">
    <property type="entry name" value="ant_ant_sig"/>
    <property type="match status" value="1"/>
</dbReference>
<dbReference type="Pfam" id="PF01740">
    <property type="entry name" value="STAS"/>
    <property type="match status" value="1"/>
</dbReference>
<dbReference type="GO" id="GO:0043856">
    <property type="term" value="F:anti-sigma factor antagonist activity"/>
    <property type="evidence" value="ECO:0007669"/>
    <property type="project" value="InterPro"/>
</dbReference>
<reference evidence="5" key="1">
    <citation type="submission" date="2016-04" db="EMBL/GenBank/DDBJ databases">
        <authorList>
            <person name="Evans L.H."/>
            <person name="Alamgir A."/>
            <person name="Owens N."/>
            <person name="Weber N.D."/>
            <person name="Virtaneva K."/>
            <person name="Barbian K."/>
            <person name="Babar A."/>
            <person name="Rosenke K."/>
        </authorList>
    </citation>
    <scope>NUCLEOTIDE SEQUENCE</scope>
    <source>
        <strain evidence="5">Nono1</strain>
    </source>
</reference>
<dbReference type="PANTHER" id="PTHR33495">
    <property type="entry name" value="ANTI-SIGMA FACTOR ANTAGONIST TM_1081-RELATED-RELATED"/>
    <property type="match status" value="1"/>
</dbReference>
<organism evidence="5">
    <name type="scientific">Nonomuraea gerenzanensis</name>
    <dbReference type="NCBI Taxonomy" id="93944"/>
    <lineage>
        <taxon>Bacteria</taxon>
        <taxon>Bacillati</taxon>
        <taxon>Actinomycetota</taxon>
        <taxon>Actinomycetes</taxon>
        <taxon>Streptosporangiales</taxon>
        <taxon>Streptosporangiaceae</taxon>
        <taxon>Nonomuraea</taxon>
    </lineage>
</organism>
<dbReference type="PROSITE" id="PS50801">
    <property type="entry name" value="STAS"/>
    <property type="match status" value="1"/>
</dbReference>
<feature type="compositionally biased region" description="Low complexity" evidence="3">
    <location>
        <begin position="146"/>
        <end position="156"/>
    </location>
</feature>
<feature type="region of interest" description="Disordered" evidence="3">
    <location>
        <begin position="124"/>
        <end position="156"/>
    </location>
</feature>
<dbReference type="InterPro" id="IPR003658">
    <property type="entry name" value="Anti-sigma_ant"/>
</dbReference>
<dbReference type="Gene3D" id="3.30.750.24">
    <property type="entry name" value="STAS domain"/>
    <property type="match status" value="1"/>
</dbReference>
<evidence type="ECO:0000259" key="4">
    <source>
        <dbReference type="PROSITE" id="PS50801"/>
    </source>
</evidence>
<feature type="domain" description="STAS" evidence="4">
    <location>
        <begin position="15"/>
        <end position="125"/>
    </location>
</feature>
<comment type="similarity">
    <text evidence="1 2">Belongs to the anti-sigma-factor antagonist family.</text>
</comment>
<name>A0A1M4EIB8_9ACTN</name>
<evidence type="ECO:0000313" key="5">
    <source>
        <dbReference type="EMBL" id="SBO98691.1"/>
    </source>
</evidence>
<dbReference type="AlphaFoldDB" id="A0A1M4EIB8"/>
<dbReference type="InterPro" id="IPR002645">
    <property type="entry name" value="STAS_dom"/>
</dbReference>
<dbReference type="CDD" id="cd07043">
    <property type="entry name" value="STAS_anti-anti-sigma_factors"/>
    <property type="match status" value="1"/>
</dbReference>
<dbReference type="SUPFAM" id="SSF52091">
    <property type="entry name" value="SpoIIaa-like"/>
    <property type="match status" value="1"/>
</dbReference>
<protein>
    <recommendedName>
        <fullName evidence="2">Anti-sigma factor antagonist</fullName>
    </recommendedName>
</protein>
<proteinExistence type="inferred from homology"/>
<gene>
    <name evidence="5" type="ORF">BN4615_P8207</name>
</gene>
<evidence type="ECO:0000256" key="3">
    <source>
        <dbReference type="SAM" id="MobiDB-lite"/>
    </source>
</evidence>
<evidence type="ECO:0000256" key="1">
    <source>
        <dbReference type="ARBA" id="ARBA00009013"/>
    </source>
</evidence>